<dbReference type="PANTHER" id="PTHR10783">
    <property type="entry name" value="XENOTROPIC AND POLYTROPIC RETROVIRUS RECEPTOR 1-RELATED"/>
    <property type="match status" value="1"/>
</dbReference>
<dbReference type="EMBL" id="JARBHB010000008">
    <property type="protein sequence ID" value="KAJ8878073.1"/>
    <property type="molecule type" value="Genomic_DNA"/>
</dbReference>
<keyword evidence="8" id="KW-1185">Reference proteome</keyword>
<feature type="domain" description="EXS" evidence="6">
    <location>
        <begin position="94"/>
        <end position="638"/>
    </location>
</feature>
<name>A0ABQ9H1B0_9NEOP</name>
<reference evidence="7 8" key="1">
    <citation type="submission" date="2023-02" db="EMBL/GenBank/DDBJ databases">
        <title>LHISI_Scaffold_Assembly.</title>
        <authorList>
            <person name="Stuart O.P."/>
            <person name="Cleave R."/>
            <person name="Magrath M.J.L."/>
            <person name="Mikheyev A.S."/>
        </authorList>
    </citation>
    <scope>NUCLEOTIDE SEQUENCE [LARGE SCALE GENOMIC DNA]</scope>
    <source>
        <strain evidence="7">Daus_M_001</strain>
        <tissue evidence="7">Leg muscle</tissue>
    </source>
</reference>
<dbReference type="Pfam" id="PF03124">
    <property type="entry name" value="EXS"/>
    <property type="match status" value="2"/>
</dbReference>
<feature type="region of interest" description="Disordered" evidence="5">
    <location>
        <begin position="455"/>
        <end position="475"/>
    </location>
</feature>
<evidence type="ECO:0000256" key="1">
    <source>
        <dbReference type="ARBA" id="ARBA00004141"/>
    </source>
</evidence>
<keyword evidence="4" id="KW-0472">Membrane</keyword>
<protein>
    <recommendedName>
        <fullName evidence="6">EXS domain-containing protein</fullName>
    </recommendedName>
</protein>
<proteinExistence type="predicted"/>
<keyword evidence="2" id="KW-0812">Transmembrane</keyword>
<evidence type="ECO:0000313" key="7">
    <source>
        <dbReference type="EMBL" id="KAJ8878073.1"/>
    </source>
</evidence>
<gene>
    <name evidence="7" type="ORF">PR048_022537</name>
</gene>
<dbReference type="InterPro" id="IPR032135">
    <property type="entry name" value="DUF4817"/>
</dbReference>
<evidence type="ECO:0000256" key="4">
    <source>
        <dbReference type="ARBA" id="ARBA00023136"/>
    </source>
</evidence>
<keyword evidence="3" id="KW-1133">Transmembrane helix</keyword>
<comment type="caution">
    <text evidence="7">The sequence shown here is derived from an EMBL/GenBank/DDBJ whole genome shotgun (WGS) entry which is preliminary data.</text>
</comment>
<feature type="region of interest" description="Disordered" evidence="5">
    <location>
        <begin position="301"/>
        <end position="332"/>
    </location>
</feature>
<organism evidence="7 8">
    <name type="scientific">Dryococelus australis</name>
    <dbReference type="NCBI Taxonomy" id="614101"/>
    <lineage>
        <taxon>Eukaryota</taxon>
        <taxon>Metazoa</taxon>
        <taxon>Ecdysozoa</taxon>
        <taxon>Arthropoda</taxon>
        <taxon>Hexapoda</taxon>
        <taxon>Insecta</taxon>
        <taxon>Pterygota</taxon>
        <taxon>Neoptera</taxon>
        <taxon>Polyneoptera</taxon>
        <taxon>Phasmatodea</taxon>
        <taxon>Verophasmatodea</taxon>
        <taxon>Anareolatae</taxon>
        <taxon>Phasmatidae</taxon>
        <taxon>Eurycanthinae</taxon>
        <taxon>Dryococelus</taxon>
    </lineage>
</organism>
<accession>A0ABQ9H1B0</accession>
<evidence type="ECO:0000256" key="5">
    <source>
        <dbReference type="SAM" id="MobiDB-lite"/>
    </source>
</evidence>
<sequence length="685" mass="76721">MGVIEGAYGASAGNERAGGNGRSPRKPANQQWRRPARFPHGKIRSDMWLVSDAILLEYGAEFCGRRSRSTSVICSILCPLRTYVRPATGSDTSQCSSQSFIVRPVVNCLPAWFRFAQCLRRYRDSKEAFPHLVNAGKYSTTFAVVACSTLKAYHASTYYYLTYHVDQSVEDVCVGRVLGEYPDLYDNPYFYMWVLASVVSTIYTYTWDIKMDWGLMDTFSGENIFLREETVYSSTVSDAGFAIGKLALNLYVEMMESRGNFLSQYFFHNTLTSLFIHDWTNKAVTRTNHERSALSSDCYQVSRDSVPGQRDAEGGATSPRATEVGGSPFRPQTELQSMTLNRRRRDCQECDRQGGIALSVGNTERQHTDAEIADMHLVYGAAGGNARSTQRLYEQTFPNRRKPGHRMFTSVDRRLIETGTSTAKFCRTEGLTGDGLLRFEDNRTTESFPTIIRQHSGSQEPLEGKGESTGVQSPPLHDFVDRVQSKATIVPSPTSELALLALYLGEPGSIPGGVASGFTHVGIVPDDVTGLRVVSGISCFPRLFILALLHTNMFYYFAIIEDLVLRFMWVVSFVLTHNGYISSDIMTSIAVCLEVFRRFLWNFFRLENEHLNNCGKFRAVRDISVAPLDSSDHTQILRMMDEENGVINRRKKKAGKKVKEDSHSLVVNDSLNSLTSSQRAGSTHL</sequence>
<evidence type="ECO:0000256" key="2">
    <source>
        <dbReference type="ARBA" id="ARBA00022692"/>
    </source>
</evidence>
<feature type="region of interest" description="Disordered" evidence="5">
    <location>
        <begin position="11"/>
        <end position="36"/>
    </location>
</feature>
<dbReference type="Pfam" id="PF16087">
    <property type="entry name" value="DUF4817"/>
    <property type="match status" value="1"/>
</dbReference>
<dbReference type="PROSITE" id="PS51380">
    <property type="entry name" value="EXS"/>
    <property type="match status" value="1"/>
</dbReference>
<evidence type="ECO:0000259" key="6">
    <source>
        <dbReference type="PROSITE" id="PS51380"/>
    </source>
</evidence>
<comment type="subcellular location">
    <subcellularLocation>
        <location evidence="1">Membrane</location>
        <topology evidence="1">Multi-pass membrane protein</topology>
    </subcellularLocation>
</comment>
<evidence type="ECO:0000256" key="3">
    <source>
        <dbReference type="ARBA" id="ARBA00022989"/>
    </source>
</evidence>
<dbReference type="InterPro" id="IPR004342">
    <property type="entry name" value="EXS_C"/>
</dbReference>
<dbReference type="PANTHER" id="PTHR10783:SF103">
    <property type="entry name" value="SOLUTE CARRIER FAMILY 53 MEMBER 1"/>
    <property type="match status" value="1"/>
</dbReference>
<evidence type="ECO:0000313" key="8">
    <source>
        <dbReference type="Proteomes" id="UP001159363"/>
    </source>
</evidence>
<dbReference type="Proteomes" id="UP001159363">
    <property type="component" value="Chromosome 7"/>
</dbReference>